<accession>A0A1W1I1H9</accession>
<keyword evidence="2" id="KW-1185">Reference proteome</keyword>
<name>A0A1W1I1H9_9BACT</name>
<gene>
    <name evidence="1" type="ORF">NSJP_0511</name>
</gene>
<protein>
    <submittedName>
        <fullName evidence="1">Uncharacterized protein</fullName>
    </submittedName>
</protein>
<evidence type="ECO:0000313" key="1">
    <source>
        <dbReference type="EMBL" id="SLM46683.1"/>
    </source>
</evidence>
<reference evidence="1 2" key="1">
    <citation type="submission" date="2017-03" db="EMBL/GenBank/DDBJ databases">
        <authorList>
            <person name="Afonso C.L."/>
            <person name="Miller P.J."/>
            <person name="Scott M.A."/>
            <person name="Spackman E."/>
            <person name="Goraichik I."/>
            <person name="Dimitrov K.M."/>
            <person name="Suarez D.L."/>
            <person name="Swayne D.E."/>
        </authorList>
    </citation>
    <scope>NUCLEOTIDE SEQUENCE [LARGE SCALE GENOMIC DNA]</scope>
    <source>
        <strain evidence="1">Genome sequencing of Nitrospira japonica strain NJ11</strain>
    </source>
</reference>
<sequence length="26" mass="2766">MAGACAVQSLLTNNQIFRSFALIAIL</sequence>
<dbReference type="EMBL" id="LT828648">
    <property type="protein sequence ID" value="SLM46683.1"/>
    <property type="molecule type" value="Genomic_DNA"/>
</dbReference>
<dbReference type="AlphaFoldDB" id="A0A1W1I1H9"/>
<dbReference type="STRING" id="1325564.NSJP_0511"/>
<organism evidence="1 2">
    <name type="scientific">Nitrospira japonica</name>
    <dbReference type="NCBI Taxonomy" id="1325564"/>
    <lineage>
        <taxon>Bacteria</taxon>
        <taxon>Pseudomonadati</taxon>
        <taxon>Nitrospirota</taxon>
        <taxon>Nitrospiria</taxon>
        <taxon>Nitrospirales</taxon>
        <taxon>Nitrospiraceae</taxon>
        <taxon>Nitrospira</taxon>
    </lineage>
</organism>
<dbReference type="KEGG" id="nja:NSJP_0511"/>
<evidence type="ECO:0000313" key="2">
    <source>
        <dbReference type="Proteomes" id="UP000192042"/>
    </source>
</evidence>
<proteinExistence type="predicted"/>
<dbReference type="Proteomes" id="UP000192042">
    <property type="component" value="Chromosome I"/>
</dbReference>